<dbReference type="GO" id="GO:0006310">
    <property type="term" value="P:DNA recombination"/>
    <property type="evidence" value="ECO:0007669"/>
    <property type="project" value="UniProtKB-KW"/>
</dbReference>
<dbReference type="Gene3D" id="1.10.443.10">
    <property type="entry name" value="Intergrase catalytic core"/>
    <property type="match status" value="1"/>
</dbReference>
<protein>
    <recommendedName>
        <fullName evidence="2">Tyr recombinase domain-containing protein</fullName>
    </recommendedName>
</protein>
<dbReference type="GO" id="GO:0015074">
    <property type="term" value="P:DNA integration"/>
    <property type="evidence" value="ECO:0007669"/>
    <property type="project" value="InterPro"/>
</dbReference>
<evidence type="ECO:0000259" key="2">
    <source>
        <dbReference type="PROSITE" id="PS51898"/>
    </source>
</evidence>
<gene>
    <name evidence="3" type="ORF">Pme01_17400</name>
</gene>
<dbReference type="Proteomes" id="UP000599074">
    <property type="component" value="Unassembled WGS sequence"/>
</dbReference>
<proteinExistence type="predicted"/>
<dbReference type="InterPro" id="IPR002104">
    <property type="entry name" value="Integrase_catalytic"/>
</dbReference>
<dbReference type="InterPro" id="IPR013762">
    <property type="entry name" value="Integrase-like_cat_sf"/>
</dbReference>
<reference evidence="3" key="1">
    <citation type="submission" date="2021-01" db="EMBL/GenBank/DDBJ databases">
        <title>Whole genome shotgun sequence of Planosporangium mesophilum NBRC 109066.</title>
        <authorList>
            <person name="Komaki H."/>
            <person name="Tamura T."/>
        </authorList>
    </citation>
    <scope>NUCLEOTIDE SEQUENCE</scope>
    <source>
        <strain evidence="3">NBRC 109066</strain>
    </source>
</reference>
<accession>A0A8J3X2R0</accession>
<evidence type="ECO:0000313" key="3">
    <source>
        <dbReference type="EMBL" id="GII22143.1"/>
    </source>
</evidence>
<keyword evidence="4" id="KW-1185">Reference proteome</keyword>
<dbReference type="AlphaFoldDB" id="A0A8J3X2R0"/>
<dbReference type="InterPro" id="IPR011010">
    <property type="entry name" value="DNA_brk_join_enz"/>
</dbReference>
<dbReference type="PROSITE" id="PS51898">
    <property type="entry name" value="TYR_RECOMBINASE"/>
    <property type="match status" value="1"/>
</dbReference>
<dbReference type="EMBL" id="BOON01000016">
    <property type="protein sequence ID" value="GII22143.1"/>
    <property type="molecule type" value="Genomic_DNA"/>
</dbReference>
<dbReference type="Pfam" id="PF00589">
    <property type="entry name" value="Phage_integrase"/>
    <property type="match status" value="1"/>
</dbReference>
<dbReference type="GO" id="GO:0003677">
    <property type="term" value="F:DNA binding"/>
    <property type="evidence" value="ECO:0007669"/>
    <property type="project" value="InterPro"/>
</dbReference>
<comment type="caution">
    <text evidence="3">The sequence shown here is derived from an EMBL/GenBank/DDBJ whole genome shotgun (WGS) entry which is preliminary data.</text>
</comment>
<evidence type="ECO:0000256" key="1">
    <source>
        <dbReference type="ARBA" id="ARBA00023172"/>
    </source>
</evidence>
<sequence>MRWGELTGLARANTHLGDGLIQVHPEVGALHEVQGHLYLGPPKTANSVRDIHLPPFLTALLREVLDSHDHDIVFCGARGAFLRRSSMSRRVWGPVVNGNARAHTGPVIEGMHLHDLRHTHKTWLIEDGIPEVAQAKRLGHRLPGVRGIYSHVTPAMRQRITEALQDRWLSTQPAPAAPVRHLHAA</sequence>
<name>A0A8J3X2R0_9ACTN</name>
<dbReference type="SUPFAM" id="SSF56349">
    <property type="entry name" value="DNA breaking-rejoining enzymes"/>
    <property type="match status" value="1"/>
</dbReference>
<organism evidence="3 4">
    <name type="scientific">Planosporangium mesophilum</name>
    <dbReference type="NCBI Taxonomy" id="689768"/>
    <lineage>
        <taxon>Bacteria</taxon>
        <taxon>Bacillati</taxon>
        <taxon>Actinomycetota</taxon>
        <taxon>Actinomycetes</taxon>
        <taxon>Micromonosporales</taxon>
        <taxon>Micromonosporaceae</taxon>
        <taxon>Planosporangium</taxon>
    </lineage>
</organism>
<evidence type="ECO:0000313" key="4">
    <source>
        <dbReference type="Proteomes" id="UP000599074"/>
    </source>
</evidence>
<keyword evidence="1" id="KW-0233">DNA recombination</keyword>
<feature type="domain" description="Tyr recombinase" evidence="2">
    <location>
        <begin position="1"/>
        <end position="162"/>
    </location>
</feature>